<gene>
    <name evidence="2" type="ORF">H5410_051397</name>
</gene>
<dbReference type="AlphaFoldDB" id="A0A9J5WYA9"/>
<feature type="compositionally biased region" description="Polar residues" evidence="1">
    <location>
        <begin position="74"/>
        <end position="84"/>
    </location>
</feature>
<comment type="caution">
    <text evidence="2">The sequence shown here is derived from an EMBL/GenBank/DDBJ whole genome shotgun (WGS) entry which is preliminary data.</text>
</comment>
<feature type="region of interest" description="Disordered" evidence="1">
    <location>
        <begin position="29"/>
        <end position="144"/>
    </location>
</feature>
<dbReference type="EMBL" id="JACXVP010000010">
    <property type="protein sequence ID" value="KAG5580770.1"/>
    <property type="molecule type" value="Genomic_DNA"/>
</dbReference>
<reference evidence="2 3" key="1">
    <citation type="submission" date="2020-09" db="EMBL/GenBank/DDBJ databases">
        <title>De no assembly of potato wild relative species, Solanum commersonii.</title>
        <authorList>
            <person name="Cho K."/>
        </authorList>
    </citation>
    <scope>NUCLEOTIDE SEQUENCE [LARGE SCALE GENOMIC DNA]</scope>
    <source>
        <strain evidence="2">LZ3.2</strain>
        <tissue evidence="2">Leaf</tissue>
    </source>
</reference>
<organism evidence="2 3">
    <name type="scientific">Solanum commersonii</name>
    <name type="common">Commerson's wild potato</name>
    <name type="synonym">Commerson's nightshade</name>
    <dbReference type="NCBI Taxonomy" id="4109"/>
    <lineage>
        <taxon>Eukaryota</taxon>
        <taxon>Viridiplantae</taxon>
        <taxon>Streptophyta</taxon>
        <taxon>Embryophyta</taxon>
        <taxon>Tracheophyta</taxon>
        <taxon>Spermatophyta</taxon>
        <taxon>Magnoliopsida</taxon>
        <taxon>eudicotyledons</taxon>
        <taxon>Gunneridae</taxon>
        <taxon>Pentapetalae</taxon>
        <taxon>asterids</taxon>
        <taxon>lamiids</taxon>
        <taxon>Solanales</taxon>
        <taxon>Solanaceae</taxon>
        <taxon>Solanoideae</taxon>
        <taxon>Solaneae</taxon>
        <taxon>Solanum</taxon>
    </lineage>
</organism>
<sequence length="144" mass="16324">MDLTPNNFRVFDLEDPNWAELRSKRLHDPAIMANQSSKKIESKKEVHASYKAKDAKPPKKRGRKVTPPIFRPTLSINDCSNIQPTPEEIRSLDLPDNSHVPPTQPNSSNVNHEEVQPGEVLGFEDFSSKPPEQLFRRSTRVVGT</sequence>
<evidence type="ECO:0000313" key="3">
    <source>
        <dbReference type="Proteomes" id="UP000824120"/>
    </source>
</evidence>
<feature type="compositionally biased region" description="Basic and acidic residues" evidence="1">
    <location>
        <begin position="38"/>
        <end position="57"/>
    </location>
</feature>
<keyword evidence="3" id="KW-1185">Reference proteome</keyword>
<dbReference type="Proteomes" id="UP000824120">
    <property type="component" value="Chromosome 10"/>
</dbReference>
<proteinExistence type="predicted"/>
<name>A0A9J5WYA9_SOLCO</name>
<protein>
    <submittedName>
        <fullName evidence="2">Uncharacterized protein</fullName>
    </submittedName>
</protein>
<evidence type="ECO:0000313" key="2">
    <source>
        <dbReference type="EMBL" id="KAG5580770.1"/>
    </source>
</evidence>
<evidence type="ECO:0000256" key="1">
    <source>
        <dbReference type="SAM" id="MobiDB-lite"/>
    </source>
</evidence>
<accession>A0A9J5WYA9</accession>